<dbReference type="Pfam" id="PF06674">
    <property type="entry name" value="DUF1176"/>
    <property type="match status" value="1"/>
</dbReference>
<dbReference type="PROSITE" id="PS51257">
    <property type="entry name" value="PROKAR_LIPOPROTEIN"/>
    <property type="match status" value="1"/>
</dbReference>
<reference evidence="1 2" key="1">
    <citation type="submission" date="2022-07" db="EMBL/GenBank/DDBJ databases">
        <title>Genome Analysis of Selected Gammaproteobacteria from Nigerian Food snails.</title>
        <authorList>
            <person name="Okafor A.C."/>
        </authorList>
    </citation>
    <scope>NUCLEOTIDE SEQUENCE [LARGE SCALE GENOMIC DNA]</scope>
    <source>
        <strain evidence="1 2">Awg 2</strain>
    </source>
</reference>
<evidence type="ECO:0000313" key="1">
    <source>
        <dbReference type="EMBL" id="MDA8486795.1"/>
    </source>
</evidence>
<keyword evidence="2" id="KW-1185">Reference proteome</keyword>
<dbReference type="Proteomes" id="UP001211689">
    <property type="component" value="Unassembled WGS sequence"/>
</dbReference>
<organism evidence="1 2">
    <name type="scientific">Metapseudomonas resinovorans</name>
    <name type="common">Pseudomonas resinovorans</name>
    <dbReference type="NCBI Taxonomy" id="53412"/>
    <lineage>
        <taxon>Bacteria</taxon>
        <taxon>Pseudomonadati</taxon>
        <taxon>Pseudomonadota</taxon>
        <taxon>Gammaproteobacteria</taxon>
        <taxon>Pseudomonadales</taxon>
        <taxon>Pseudomonadaceae</taxon>
        <taxon>Metapseudomonas</taxon>
    </lineage>
</organism>
<dbReference type="EMBL" id="JANEWF010000066">
    <property type="protein sequence ID" value="MDA8486795.1"/>
    <property type="molecule type" value="Genomic_DNA"/>
</dbReference>
<name>A0ABT4YD39_METRE</name>
<gene>
    <name evidence="1" type="ORF">NNO07_27365</name>
</gene>
<dbReference type="RefSeq" id="WP_271472575.1">
    <property type="nucleotide sequence ID" value="NZ_JANEWF010000066.1"/>
</dbReference>
<sequence length="380" mass="41996">MRNIISIIAALSLFGCTADSSFVDFGGDNEANEREDATTSGINFAHKEWQLVCDSTHTCRATAATANTLALMITRKAGPNQLPVAKLRLSDYSGALNDSLLIGIRRMVFRVDDFSEIAFSPDGRGNYLLDEVRAAELIDALKENRQVVFEVTDYSATPKKLLISGDGAYAIFLKMDEIQKRAGTFAALVKKGSKDESEVLLPRDAPVVKRVMPQGYRFEFMGTPLEPASMKVVREKLIGSLGDAGDCPALQAARSNIYAFHLNKNKLLLSASCQGWPAAFELEQSTDYRVGYWVIDKNYHESPSLVTLDATHYGNGLISTSRSPAMDCYESKAWIWDGVKFVLGNSFIKGICNRNTVYPEQWELPINVVNEIIPDTHLSD</sequence>
<protein>
    <submittedName>
        <fullName evidence="1">DUF1176 domain-containing protein</fullName>
    </submittedName>
</protein>
<dbReference type="InterPro" id="IPR009560">
    <property type="entry name" value="DUF1176"/>
</dbReference>
<accession>A0ABT4YD39</accession>
<proteinExistence type="predicted"/>
<evidence type="ECO:0000313" key="2">
    <source>
        <dbReference type="Proteomes" id="UP001211689"/>
    </source>
</evidence>
<comment type="caution">
    <text evidence="1">The sequence shown here is derived from an EMBL/GenBank/DDBJ whole genome shotgun (WGS) entry which is preliminary data.</text>
</comment>